<dbReference type="GO" id="GO:0006352">
    <property type="term" value="P:DNA-templated transcription initiation"/>
    <property type="evidence" value="ECO:0007669"/>
    <property type="project" value="InterPro"/>
</dbReference>
<comment type="similarity">
    <text evidence="1">Belongs to the sigma-70 factor family. ECF subfamily.</text>
</comment>
<keyword evidence="5" id="KW-0804">Transcription</keyword>
<dbReference type="RefSeq" id="WP_259627210.1">
    <property type="nucleotide sequence ID" value="NZ_JANYMP010000019.1"/>
</dbReference>
<evidence type="ECO:0000259" key="7">
    <source>
        <dbReference type="Pfam" id="PF04542"/>
    </source>
</evidence>
<dbReference type="InterPro" id="IPR007627">
    <property type="entry name" value="RNA_pol_sigma70_r2"/>
</dbReference>
<dbReference type="PRINTS" id="PR01217">
    <property type="entry name" value="PRICHEXTENSN"/>
</dbReference>
<dbReference type="SUPFAM" id="SSF88659">
    <property type="entry name" value="Sigma3 and sigma4 domains of RNA polymerase sigma factors"/>
    <property type="match status" value="1"/>
</dbReference>
<dbReference type="Gene3D" id="1.10.10.10">
    <property type="entry name" value="Winged helix-like DNA-binding domain superfamily/Winged helix DNA-binding domain"/>
    <property type="match status" value="1"/>
</dbReference>
<dbReference type="Pfam" id="PF04542">
    <property type="entry name" value="Sigma70_r2"/>
    <property type="match status" value="1"/>
</dbReference>
<keyword evidence="4" id="KW-0238">DNA-binding</keyword>
<dbReference type="PANTHER" id="PTHR43133:SF8">
    <property type="entry name" value="RNA POLYMERASE SIGMA FACTOR HI_1459-RELATED"/>
    <property type="match status" value="1"/>
</dbReference>
<dbReference type="InterPro" id="IPR041916">
    <property type="entry name" value="Anti_sigma_zinc_sf"/>
</dbReference>
<evidence type="ECO:0000256" key="6">
    <source>
        <dbReference type="SAM" id="MobiDB-lite"/>
    </source>
</evidence>
<feature type="compositionally biased region" description="Low complexity" evidence="6">
    <location>
        <begin position="670"/>
        <end position="687"/>
    </location>
</feature>
<dbReference type="InterPro" id="IPR013324">
    <property type="entry name" value="RNA_pol_sigma_r3/r4-like"/>
</dbReference>
<dbReference type="EMBL" id="JANYMP010000019">
    <property type="protein sequence ID" value="MCS7481734.1"/>
    <property type="molecule type" value="Genomic_DNA"/>
</dbReference>
<dbReference type="SUPFAM" id="SSF88946">
    <property type="entry name" value="Sigma2 domain of RNA polymerase sigma factors"/>
    <property type="match status" value="1"/>
</dbReference>
<feature type="domain" description="RNA polymerase sigma-70 region 2" evidence="7">
    <location>
        <begin position="31"/>
        <end position="98"/>
    </location>
</feature>
<feature type="compositionally biased region" description="Pro residues" evidence="6">
    <location>
        <begin position="360"/>
        <end position="402"/>
    </location>
</feature>
<evidence type="ECO:0000256" key="3">
    <source>
        <dbReference type="ARBA" id="ARBA00023082"/>
    </source>
</evidence>
<dbReference type="NCBIfam" id="TIGR02937">
    <property type="entry name" value="sigma70-ECF"/>
    <property type="match status" value="1"/>
</dbReference>
<evidence type="ECO:0000313" key="10">
    <source>
        <dbReference type="Proteomes" id="UP001141259"/>
    </source>
</evidence>
<evidence type="ECO:0000256" key="5">
    <source>
        <dbReference type="ARBA" id="ARBA00023163"/>
    </source>
</evidence>
<keyword evidence="2" id="KW-0805">Transcription regulation</keyword>
<reference evidence="9" key="1">
    <citation type="submission" date="2022-08" db="EMBL/GenBank/DDBJ databases">
        <authorList>
            <person name="Tistechok S."/>
            <person name="Samborskyy M."/>
            <person name="Roman I."/>
        </authorList>
    </citation>
    <scope>NUCLEOTIDE SEQUENCE</scope>
    <source>
        <strain evidence="9">DSM 103496</strain>
    </source>
</reference>
<keyword evidence="10" id="KW-1185">Reference proteome</keyword>
<organism evidence="9 10">
    <name type="scientific">Umezawaea endophytica</name>
    <dbReference type="NCBI Taxonomy" id="1654476"/>
    <lineage>
        <taxon>Bacteria</taxon>
        <taxon>Bacillati</taxon>
        <taxon>Actinomycetota</taxon>
        <taxon>Actinomycetes</taxon>
        <taxon>Pseudonocardiales</taxon>
        <taxon>Pseudonocardiaceae</taxon>
        <taxon>Umezawaea</taxon>
    </lineage>
</organism>
<feature type="compositionally biased region" description="Pro residues" evidence="6">
    <location>
        <begin position="648"/>
        <end position="669"/>
    </location>
</feature>
<protein>
    <submittedName>
        <fullName evidence="9">Sigma-70 family RNA polymerase sigma factor</fullName>
    </submittedName>
</protein>
<dbReference type="InterPro" id="IPR039425">
    <property type="entry name" value="RNA_pol_sigma-70-like"/>
</dbReference>
<keyword evidence="3" id="KW-0731">Sigma factor</keyword>
<comment type="caution">
    <text evidence="9">The sequence shown here is derived from an EMBL/GenBank/DDBJ whole genome shotgun (WGS) entry which is preliminary data.</text>
</comment>
<dbReference type="Gene3D" id="1.10.1740.10">
    <property type="match status" value="1"/>
</dbReference>
<dbReference type="InterPro" id="IPR036388">
    <property type="entry name" value="WH-like_DNA-bd_sf"/>
</dbReference>
<dbReference type="InterPro" id="IPR027383">
    <property type="entry name" value="Znf_put"/>
</dbReference>
<dbReference type="GO" id="GO:0016987">
    <property type="term" value="F:sigma factor activity"/>
    <property type="evidence" value="ECO:0007669"/>
    <property type="project" value="UniProtKB-KW"/>
</dbReference>
<evidence type="ECO:0000256" key="1">
    <source>
        <dbReference type="ARBA" id="ARBA00010641"/>
    </source>
</evidence>
<evidence type="ECO:0000256" key="4">
    <source>
        <dbReference type="ARBA" id="ARBA00023125"/>
    </source>
</evidence>
<feature type="region of interest" description="Disordered" evidence="6">
    <location>
        <begin position="360"/>
        <end position="417"/>
    </location>
</feature>
<dbReference type="AlphaFoldDB" id="A0A9X2VTA5"/>
<evidence type="ECO:0000313" key="9">
    <source>
        <dbReference type="EMBL" id="MCS7481734.1"/>
    </source>
</evidence>
<dbReference type="Pfam" id="PF13490">
    <property type="entry name" value="zf-HC2"/>
    <property type="match status" value="1"/>
</dbReference>
<dbReference type="PANTHER" id="PTHR43133">
    <property type="entry name" value="RNA POLYMERASE ECF-TYPE SIGMA FACTO"/>
    <property type="match status" value="1"/>
</dbReference>
<proteinExistence type="inferred from homology"/>
<dbReference type="InterPro" id="IPR014284">
    <property type="entry name" value="RNA_pol_sigma-70_dom"/>
</dbReference>
<dbReference type="Gene3D" id="1.10.10.1320">
    <property type="entry name" value="Anti-sigma factor, zinc-finger domain"/>
    <property type="match status" value="1"/>
</dbReference>
<evidence type="ECO:0000259" key="8">
    <source>
        <dbReference type="Pfam" id="PF13490"/>
    </source>
</evidence>
<accession>A0A9X2VTA5</accession>
<feature type="domain" description="Putative zinc-finger" evidence="8">
    <location>
        <begin position="201"/>
        <end position="235"/>
    </location>
</feature>
<evidence type="ECO:0000256" key="2">
    <source>
        <dbReference type="ARBA" id="ARBA00023015"/>
    </source>
</evidence>
<gene>
    <name evidence="9" type="ORF">NZH93_33165</name>
</gene>
<dbReference type="Proteomes" id="UP001141259">
    <property type="component" value="Unassembled WGS sequence"/>
</dbReference>
<dbReference type="CDD" id="cd06171">
    <property type="entry name" value="Sigma70_r4"/>
    <property type="match status" value="1"/>
</dbReference>
<sequence>MATVPADVQGPSDAELIGSVRGGKIDAYGELYERHVSAAYNLARQLTRSPAEADDLVSEAFAKVLDTLRGGRGPDTAFRAYLLTALRHTAYDKTRRDKKVELSDDVSAVSGVPAEAVSVPFSDTAVAGLERSMAAQAFAKLPERWQTVLWHTEIEGQSPAEVAPLLGLTANGVSALAYRAREGLRQAYLQVHLTETTSDRCRATVDKLGAWTRGGLSKRETTQVEAHLDECDRCRALAAELVDVNGSLRAIVAPLVLGIGVTGYLAAAGAGKAVAATAAVAGAAGAGGATGALGSLPRQLFGIAASGAALAVAVAIGLTAGGSDTVPAVAEAPPVVTSQPAVPPAQPVPTVPPPVVAPPVVPPPAPAPQPDPPTPTPPAPTPAPAPAPTPEPTPPAEPPQPTPAALVPTVPSGFTLVPGEAPKALPITIRNTGESASAPASTALTLPPGVRSVGPVGSFGGARLLALDGAPEQSVTCPAGAGAVTCATTQGIAPGGTATFVFNLQADPTALGGVITGVVTAGATLTVQVTVAVEVQPVRDDLTLTVTKWHEVFWDPRLDVTVRNTGTNAGTMTLTLSADDNIVLVAPHAGCSVLRHHIECKAELPRDGTYRMSAWVFGLPFRDGTVHVTATLGNATKTVDVPITLFPGHPPVDPPVDPTPTPTTDPTVPPTTTTTKTPPTQTQTTTVPPDPTKPTTPAEEEPQPPAPTTTTPPPTTTTPPPDPTTPPPTTTDPPTPPCQPRPPWWPPLLGDLLPGYCPPPP</sequence>
<dbReference type="GO" id="GO:0003677">
    <property type="term" value="F:DNA binding"/>
    <property type="evidence" value="ECO:0007669"/>
    <property type="project" value="UniProtKB-KW"/>
</dbReference>
<feature type="region of interest" description="Disordered" evidence="6">
    <location>
        <begin position="645"/>
        <end position="761"/>
    </location>
</feature>
<dbReference type="InterPro" id="IPR013325">
    <property type="entry name" value="RNA_pol_sigma_r2"/>
</dbReference>
<name>A0A9X2VTA5_9PSEU</name>
<feature type="compositionally biased region" description="Pro residues" evidence="6">
    <location>
        <begin position="703"/>
        <end position="746"/>
    </location>
</feature>